<sequence>MSTNKLLIDDRLHNYRRDKYRARGVREIFPWLAGGGWPVIAILSRDKMPLIKMSRDKMPHDKMSRDRMPFFF</sequence>
<dbReference type="EMBL" id="CAVMJV010000042">
    <property type="protein sequence ID" value="CAK5080714.1"/>
    <property type="molecule type" value="Genomic_DNA"/>
</dbReference>
<accession>A0ACB0ZQ54</accession>
<name>A0ACB0ZQ54_MELEN</name>
<evidence type="ECO:0000313" key="1">
    <source>
        <dbReference type="EMBL" id="CAK5080714.1"/>
    </source>
</evidence>
<evidence type="ECO:0000313" key="2">
    <source>
        <dbReference type="Proteomes" id="UP001497535"/>
    </source>
</evidence>
<reference evidence="1" key="1">
    <citation type="submission" date="2023-11" db="EMBL/GenBank/DDBJ databases">
        <authorList>
            <person name="Poullet M."/>
        </authorList>
    </citation>
    <scope>NUCLEOTIDE SEQUENCE</scope>
    <source>
        <strain evidence="1">E1834</strain>
    </source>
</reference>
<proteinExistence type="predicted"/>
<keyword evidence="2" id="KW-1185">Reference proteome</keyword>
<organism evidence="1 2">
    <name type="scientific">Meloidogyne enterolobii</name>
    <name type="common">Root-knot nematode worm</name>
    <name type="synonym">Meloidogyne mayaguensis</name>
    <dbReference type="NCBI Taxonomy" id="390850"/>
    <lineage>
        <taxon>Eukaryota</taxon>
        <taxon>Metazoa</taxon>
        <taxon>Ecdysozoa</taxon>
        <taxon>Nematoda</taxon>
        <taxon>Chromadorea</taxon>
        <taxon>Rhabditida</taxon>
        <taxon>Tylenchina</taxon>
        <taxon>Tylenchomorpha</taxon>
        <taxon>Tylenchoidea</taxon>
        <taxon>Meloidogynidae</taxon>
        <taxon>Meloidogyninae</taxon>
        <taxon>Meloidogyne</taxon>
    </lineage>
</organism>
<dbReference type="Proteomes" id="UP001497535">
    <property type="component" value="Unassembled WGS sequence"/>
</dbReference>
<gene>
    <name evidence="1" type="ORF">MENTE1834_LOCUS27901</name>
</gene>
<protein>
    <submittedName>
        <fullName evidence="1">Uncharacterized protein</fullName>
    </submittedName>
</protein>
<comment type="caution">
    <text evidence="1">The sequence shown here is derived from an EMBL/GenBank/DDBJ whole genome shotgun (WGS) entry which is preliminary data.</text>
</comment>